<gene>
    <name evidence="1" type="ORF">AA14337_0610</name>
</gene>
<dbReference type="Pfam" id="PF02567">
    <property type="entry name" value="PhzC-PhzF"/>
    <property type="match status" value="1"/>
</dbReference>
<dbReference type="EMBL" id="BAPF01000003">
    <property type="protein sequence ID" value="GBQ76749.1"/>
    <property type="molecule type" value="Genomic_DNA"/>
</dbReference>
<reference evidence="1" key="1">
    <citation type="submission" date="2013-04" db="EMBL/GenBank/DDBJ databases">
        <title>The genome sequencing project of 58 acetic acid bacteria.</title>
        <authorList>
            <person name="Okamoto-Kainuma A."/>
            <person name="Ishikawa M."/>
            <person name="Umino S."/>
            <person name="Koizumi Y."/>
            <person name="Shiwa Y."/>
            <person name="Yoshikawa H."/>
            <person name="Matsutani M."/>
            <person name="Matsushita K."/>
        </authorList>
    </citation>
    <scope>NUCLEOTIDE SEQUENCE</scope>
    <source>
        <strain evidence="1">DSM 14337</strain>
    </source>
</reference>
<comment type="caution">
    <text evidence="1">The sequence shown here is derived from an EMBL/GenBank/DDBJ whole genome shotgun (WGS) entry which is preliminary data.</text>
</comment>
<evidence type="ECO:0008006" key="3">
    <source>
        <dbReference type="Google" id="ProtNLM"/>
    </source>
</evidence>
<accession>A0ABQ0PNN9</accession>
<evidence type="ECO:0000313" key="2">
    <source>
        <dbReference type="Proteomes" id="UP001065047"/>
    </source>
</evidence>
<proteinExistence type="predicted"/>
<dbReference type="Proteomes" id="UP001065047">
    <property type="component" value="Unassembled WGS sequence"/>
</dbReference>
<name>A0ABQ0PNN9_9PROT</name>
<sequence>MMMTPPEAPQAVQTFGFQQVDVFSAVPLRGNPLAVVENADTLPDAKMAALAHWTNLSDDLSPEPQSARCGLPRPYFYAL</sequence>
<evidence type="ECO:0000313" key="1">
    <source>
        <dbReference type="EMBL" id="GBQ76749.1"/>
    </source>
</evidence>
<dbReference type="Gene3D" id="3.10.310.10">
    <property type="entry name" value="Diaminopimelate Epimerase, Chain A, domain 1"/>
    <property type="match status" value="1"/>
</dbReference>
<organism evidence="1 2">
    <name type="scientific">Acetobacter malorum DSM 14337</name>
    <dbReference type="NCBI Taxonomy" id="1307910"/>
    <lineage>
        <taxon>Bacteria</taxon>
        <taxon>Pseudomonadati</taxon>
        <taxon>Pseudomonadota</taxon>
        <taxon>Alphaproteobacteria</taxon>
        <taxon>Acetobacterales</taxon>
        <taxon>Acetobacteraceae</taxon>
        <taxon>Acetobacter</taxon>
    </lineage>
</organism>
<dbReference type="InterPro" id="IPR003719">
    <property type="entry name" value="Phenazine_PhzF-like"/>
</dbReference>
<protein>
    <recommendedName>
        <fullName evidence="3">Phenazine biosynthesis PhzC/PhzF protein</fullName>
    </recommendedName>
</protein>
<keyword evidence="2" id="KW-1185">Reference proteome</keyword>
<dbReference type="SUPFAM" id="SSF54506">
    <property type="entry name" value="Diaminopimelate epimerase-like"/>
    <property type="match status" value="1"/>
</dbReference>